<keyword evidence="5 8" id="KW-0812">Transmembrane</keyword>
<evidence type="ECO:0000256" key="2">
    <source>
        <dbReference type="ARBA" id="ARBA00008472"/>
    </source>
</evidence>
<dbReference type="EMBL" id="DRSQ01000249">
    <property type="protein sequence ID" value="HHE33239.1"/>
    <property type="molecule type" value="Genomic_DNA"/>
</dbReference>
<dbReference type="PANTHER" id="PTHR11058:SF9">
    <property type="entry name" value="NADH-UBIQUINONE OXIDOREDUCTASE CHAIN 3"/>
    <property type="match status" value="1"/>
</dbReference>
<comment type="subcellular location">
    <subcellularLocation>
        <location evidence="8 9">Cell membrane</location>
        <topology evidence="8 9">Multi-pass membrane protein</topology>
    </subcellularLocation>
    <subcellularLocation>
        <location evidence="1">Membrane</location>
        <topology evidence="1">Multi-pass membrane protein</topology>
    </subcellularLocation>
</comment>
<evidence type="ECO:0000256" key="3">
    <source>
        <dbReference type="ARBA" id="ARBA00022448"/>
    </source>
</evidence>
<dbReference type="InterPro" id="IPR023043">
    <property type="entry name" value="NAD(P)H_OxRDtase_bac/plastid"/>
</dbReference>
<dbReference type="InterPro" id="IPR000440">
    <property type="entry name" value="NADH_UbQ/plastoQ_OxRdtase_su3"/>
</dbReference>
<evidence type="ECO:0000313" key="10">
    <source>
        <dbReference type="EMBL" id="HHE33239.1"/>
    </source>
</evidence>
<evidence type="ECO:0000256" key="4">
    <source>
        <dbReference type="ARBA" id="ARBA00022475"/>
    </source>
</evidence>
<organism evidence="10">
    <name type="scientific">Chlorobaculum parvum</name>
    <dbReference type="NCBI Taxonomy" id="274539"/>
    <lineage>
        <taxon>Bacteria</taxon>
        <taxon>Pseudomonadati</taxon>
        <taxon>Chlorobiota</taxon>
        <taxon>Chlorobiia</taxon>
        <taxon>Chlorobiales</taxon>
        <taxon>Chlorobiaceae</taxon>
        <taxon>Chlorobaculum</taxon>
    </lineage>
</organism>
<accession>A0A7C5HDL9</accession>
<dbReference type="Pfam" id="PF00507">
    <property type="entry name" value="Oxidored_q4"/>
    <property type="match status" value="1"/>
</dbReference>
<evidence type="ECO:0000256" key="5">
    <source>
        <dbReference type="ARBA" id="ARBA00022692"/>
    </source>
</evidence>
<keyword evidence="7 8" id="KW-0472">Membrane</keyword>
<comment type="subunit">
    <text evidence="8">NDH-1 is composed of 14 different subunits. Subunits NuoA, H, J, K, L, M, N constitute the membrane sector of the complex.</text>
</comment>
<dbReference type="Gene3D" id="1.20.58.1610">
    <property type="entry name" value="NADH:ubiquinone/plastoquinone oxidoreductase, chain 3"/>
    <property type="match status" value="1"/>
</dbReference>
<keyword evidence="8 9" id="KW-0874">Quinone</keyword>
<comment type="catalytic activity">
    <reaction evidence="8 9">
        <text>a quinone + NADH + 5 H(+)(in) = a quinol + NAD(+) + 4 H(+)(out)</text>
        <dbReference type="Rhea" id="RHEA:57888"/>
        <dbReference type="ChEBI" id="CHEBI:15378"/>
        <dbReference type="ChEBI" id="CHEBI:24646"/>
        <dbReference type="ChEBI" id="CHEBI:57540"/>
        <dbReference type="ChEBI" id="CHEBI:57945"/>
        <dbReference type="ChEBI" id="CHEBI:132124"/>
    </reaction>
</comment>
<keyword evidence="4 8" id="KW-1003">Cell membrane</keyword>
<keyword evidence="8 9" id="KW-0520">NAD</keyword>
<feature type="transmembrane region" description="Helical" evidence="8">
    <location>
        <begin position="63"/>
        <end position="84"/>
    </location>
</feature>
<feature type="transmembrane region" description="Helical" evidence="8">
    <location>
        <begin position="6"/>
        <end position="27"/>
    </location>
</feature>
<dbReference type="GO" id="GO:0030964">
    <property type="term" value="C:NADH dehydrogenase complex"/>
    <property type="evidence" value="ECO:0007669"/>
    <property type="project" value="TreeGrafter"/>
</dbReference>
<dbReference type="PANTHER" id="PTHR11058">
    <property type="entry name" value="NADH-UBIQUINONE OXIDOREDUCTASE CHAIN 3"/>
    <property type="match status" value="1"/>
</dbReference>
<protein>
    <recommendedName>
        <fullName evidence="8">NADH-quinone oxidoreductase subunit A</fullName>
        <ecNumber evidence="8">7.1.1.-</ecNumber>
    </recommendedName>
    <alternativeName>
        <fullName evidence="8">NADH dehydrogenase I subunit A</fullName>
    </alternativeName>
    <alternativeName>
        <fullName evidence="8">NDH-1 subunit A</fullName>
    </alternativeName>
    <alternativeName>
        <fullName evidence="8">NUO1</fullName>
    </alternativeName>
</protein>
<evidence type="ECO:0000256" key="8">
    <source>
        <dbReference type="HAMAP-Rule" id="MF_01394"/>
    </source>
</evidence>
<gene>
    <name evidence="8" type="primary">nuoA</name>
    <name evidence="10" type="ORF">ENL07_11665</name>
</gene>
<keyword evidence="6 8" id="KW-1133">Transmembrane helix</keyword>
<dbReference type="GO" id="GO:0050136">
    <property type="term" value="F:NADH dehydrogenase (quinone) (non-electrogenic) activity"/>
    <property type="evidence" value="ECO:0007669"/>
    <property type="project" value="UniProtKB-UniRule"/>
</dbReference>
<evidence type="ECO:0000256" key="1">
    <source>
        <dbReference type="ARBA" id="ARBA00004141"/>
    </source>
</evidence>
<sequence length="145" mass="16228">MDQTLSNFGAVFVFLMLGIVFVAGGYLTARMLRPSRPNEEKLSTYECGEPAVGSAWVKFNIRFYVVALIFIIFDVEVVFLYPWATVFKELGTFALVEVLIFAGILVLGLVYAWVKGDLDWVRPTPNIPKMPELPKRRQSSGSSNG</sequence>
<comment type="caution">
    <text evidence="10">The sequence shown here is derived from an EMBL/GenBank/DDBJ whole genome shotgun (WGS) entry which is preliminary data.</text>
</comment>
<dbReference type="Proteomes" id="UP000886058">
    <property type="component" value="Unassembled WGS sequence"/>
</dbReference>
<dbReference type="AlphaFoldDB" id="A0A7C5HDL9"/>
<dbReference type="InterPro" id="IPR038430">
    <property type="entry name" value="NDAH_ubi_oxred_su3_sf"/>
</dbReference>
<name>A0A7C5HDL9_9CHLB</name>
<proteinExistence type="inferred from homology"/>
<evidence type="ECO:0000256" key="6">
    <source>
        <dbReference type="ARBA" id="ARBA00022989"/>
    </source>
</evidence>
<dbReference type="EC" id="7.1.1.-" evidence="8"/>
<comment type="function">
    <text evidence="8">NDH-1 shuttles electrons from NADH, via FMN and iron-sulfur (Fe-S) centers, to quinones in the respiratory chain. The immediate electron acceptor for the enzyme in this species is believed to be a menaquinone. Couples the redox reaction to proton translocation (for every two electrons transferred, four hydrogen ions are translocated across the cytoplasmic membrane), and thus conserves the redox energy in a proton gradient.</text>
</comment>
<feature type="transmembrane region" description="Helical" evidence="8">
    <location>
        <begin position="90"/>
        <end position="114"/>
    </location>
</feature>
<reference evidence="10" key="1">
    <citation type="journal article" date="2020" name="mSystems">
        <title>Genome- and Community-Level Interaction Insights into Carbon Utilization and Element Cycling Functions of Hydrothermarchaeota in Hydrothermal Sediment.</title>
        <authorList>
            <person name="Zhou Z."/>
            <person name="Liu Y."/>
            <person name="Xu W."/>
            <person name="Pan J."/>
            <person name="Luo Z.H."/>
            <person name="Li M."/>
        </authorList>
    </citation>
    <scope>NUCLEOTIDE SEQUENCE [LARGE SCALE GENOMIC DNA]</scope>
    <source>
        <strain evidence="10">HyVt-633</strain>
    </source>
</reference>
<dbReference type="GO" id="GO:0005886">
    <property type="term" value="C:plasma membrane"/>
    <property type="evidence" value="ECO:0007669"/>
    <property type="project" value="UniProtKB-SubCell"/>
</dbReference>
<dbReference type="HAMAP" id="MF_01394">
    <property type="entry name" value="NDH1_NuoA"/>
    <property type="match status" value="1"/>
</dbReference>
<dbReference type="GO" id="GO:0008137">
    <property type="term" value="F:NADH dehydrogenase (ubiquinone) activity"/>
    <property type="evidence" value="ECO:0007669"/>
    <property type="project" value="InterPro"/>
</dbReference>
<comment type="similarity">
    <text evidence="2 8 9">Belongs to the complex I subunit 3 family.</text>
</comment>
<keyword evidence="8" id="KW-1278">Translocase</keyword>
<evidence type="ECO:0000256" key="9">
    <source>
        <dbReference type="RuleBase" id="RU003639"/>
    </source>
</evidence>
<dbReference type="GO" id="GO:0048038">
    <property type="term" value="F:quinone binding"/>
    <property type="evidence" value="ECO:0007669"/>
    <property type="project" value="UniProtKB-KW"/>
</dbReference>
<keyword evidence="3 8" id="KW-0813">Transport</keyword>
<evidence type="ECO:0000256" key="7">
    <source>
        <dbReference type="ARBA" id="ARBA00023136"/>
    </source>
</evidence>